<sequence>MYPQTRSEYRSSSPAYSSSASTDFPQLSLFSSHQHRNSSTPFSTSSNLPADWEHLDIPDLLRNANVRNLYQKYQGANEKVAACFEDKERLLWQVNELQTELHILRNELMMLKFNPMQNTATAVTQTAPGMASPLFLQPSSSRPAPRSLALPADMPKEVLWTFADAQACPGIVTDTNKCRPKMAQCIRRQNGEIVTANEYSAIQACGKRLVATFLDPLGLPANRAQYGVKKTRTYYAQNFRDIWRTVLEKIEEEEPLVALCANKWKAEYLLASLLRHQGAISGSAASTPGPTIPNTTKNAGGETRKRANVNPEDNKGGTSKRQRSDATSERTRNESDGRKATKSPKFRYTAQEGTNGENAQAEQIPPPTTRSLPVEVQFIHVDQKILSLKDFPQIGDAQKLLNAMNESPNFQDGTPSKNVIDLITRMETADPNASTVDEDNTNASWGHLLYTGGNLIWRNVLTDWEAIGNCATVARLLAAALRTCKIARHLCFERRVDAPSFLSDIYLEQIVEKIWSLWTDASKSVAPPTGQASNAAPLNGHSVVTNSDAEGLAAIDRDRVNDMLKQRNLTKEKLKSWTDLHQIQVVSKKRDAVKAELVTAILGSGICFTVSGFQELLDLVAKKTDSLNSKKGTAIG</sequence>
<gene>
    <name evidence="3" type="ORF">CPB83DRAFT_840408</name>
</gene>
<feature type="compositionally biased region" description="Polar residues" evidence="2">
    <location>
        <begin position="283"/>
        <end position="298"/>
    </location>
</feature>
<evidence type="ECO:0000313" key="3">
    <source>
        <dbReference type="EMBL" id="KAF9522526.1"/>
    </source>
</evidence>
<evidence type="ECO:0000256" key="2">
    <source>
        <dbReference type="SAM" id="MobiDB-lite"/>
    </source>
</evidence>
<feature type="coiled-coil region" evidence="1">
    <location>
        <begin position="87"/>
        <end position="114"/>
    </location>
</feature>
<feature type="compositionally biased region" description="Basic and acidic residues" evidence="2">
    <location>
        <begin position="322"/>
        <end position="339"/>
    </location>
</feature>
<protein>
    <submittedName>
        <fullName evidence="3">Uncharacterized protein</fullName>
    </submittedName>
</protein>
<accession>A0A9P6JIP6</accession>
<keyword evidence="1" id="KW-0175">Coiled coil</keyword>
<feature type="region of interest" description="Disordered" evidence="2">
    <location>
        <begin position="282"/>
        <end position="369"/>
    </location>
</feature>
<dbReference type="AlphaFoldDB" id="A0A9P6JIP6"/>
<name>A0A9P6JIP6_9AGAR</name>
<feature type="region of interest" description="Disordered" evidence="2">
    <location>
        <begin position="1"/>
        <end position="20"/>
    </location>
</feature>
<keyword evidence="4" id="KW-1185">Reference proteome</keyword>
<evidence type="ECO:0000313" key="4">
    <source>
        <dbReference type="Proteomes" id="UP000807306"/>
    </source>
</evidence>
<reference evidence="3" key="1">
    <citation type="submission" date="2020-11" db="EMBL/GenBank/DDBJ databases">
        <authorList>
            <consortium name="DOE Joint Genome Institute"/>
            <person name="Ahrendt S."/>
            <person name="Riley R."/>
            <person name="Andreopoulos W."/>
            <person name="Labutti K."/>
            <person name="Pangilinan J."/>
            <person name="Ruiz-Duenas F.J."/>
            <person name="Barrasa J.M."/>
            <person name="Sanchez-Garcia M."/>
            <person name="Camarero S."/>
            <person name="Miyauchi S."/>
            <person name="Serrano A."/>
            <person name="Linde D."/>
            <person name="Babiker R."/>
            <person name="Drula E."/>
            <person name="Ayuso-Fernandez I."/>
            <person name="Pacheco R."/>
            <person name="Padilla G."/>
            <person name="Ferreira P."/>
            <person name="Barriuso J."/>
            <person name="Kellner H."/>
            <person name="Castanera R."/>
            <person name="Alfaro M."/>
            <person name="Ramirez L."/>
            <person name="Pisabarro A.G."/>
            <person name="Kuo A."/>
            <person name="Tritt A."/>
            <person name="Lipzen A."/>
            <person name="He G."/>
            <person name="Yan M."/>
            <person name="Ng V."/>
            <person name="Cullen D."/>
            <person name="Martin F."/>
            <person name="Rosso M.-N."/>
            <person name="Henrissat B."/>
            <person name="Hibbett D."/>
            <person name="Martinez A.T."/>
            <person name="Grigoriev I.V."/>
        </authorList>
    </citation>
    <scope>NUCLEOTIDE SEQUENCE</scope>
    <source>
        <strain evidence="3">CBS 506.95</strain>
    </source>
</reference>
<feature type="compositionally biased region" description="Polar residues" evidence="2">
    <location>
        <begin position="351"/>
        <end position="361"/>
    </location>
</feature>
<comment type="caution">
    <text evidence="3">The sequence shown here is derived from an EMBL/GenBank/DDBJ whole genome shotgun (WGS) entry which is preliminary data.</text>
</comment>
<feature type="compositionally biased region" description="Low complexity" evidence="2">
    <location>
        <begin position="10"/>
        <end position="20"/>
    </location>
</feature>
<proteinExistence type="predicted"/>
<dbReference type="Proteomes" id="UP000807306">
    <property type="component" value="Unassembled WGS sequence"/>
</dbReference>
<dbReference type="EMBL" id="MU157942">
    <property type="protein sequence ID" value="KAF9522526.1"/>
    <property type="molecule type" value="Genomic_DNA"/>
</dbReference>
<organism evidence="3 4">
    <name type="scientific">Crepidotus variabilis</name>
    <dbReference type="NCBI Taxonomy" id="179855"/>
    <lineage>
        <taxon>Eukaryota</taxon>
        <taxon>Fungi</taxon>
        <taxon>Dikarya</taxon>
        <taxon>Basidiomycota</taxon>
        <taxon>Agaricomycotina</taxon>
        <taxon>Agaricomycetes</taxon>
        <taxon>Agaricomycetidae</taxon>
        <taxon>Agaricales</taxon>
        <taxon>Agaricineae</taxon>
        <taxon>Crepidotaceae</taxon>
        <taxon>Crepidotus</taxon>
    </lineage>
</organism>
<evidence type="ECO:0000256" key="1">
    <source>
        <dbReference type="SAM" id="Coils"/>
    </source>
</evidence>
<dbReference type="OrthoDB" id="3227833at2759"/>